<dbReference type="Proteomes" id="UP001260956">
    <property type="component" value="Unassembled WGS sequence"/>
</dbReference>
<evidence type="ECO:0000313" key="8">
    <source>
        <dbReference type="Proteomes" id="UP000448762"/>
    </source>
</evidence>
<keyword evidence="2" id="KW-0012">Acyltransferase</keyword>
<feature type="domain" description="N-acetyltransferase" evidence="3">
    <location>
        <begin position="1"/>
        <end position="135"/>
    </location>
</feature>
<sequence>MIEELNKIDLPWSLLLDADPDKEKVQVYVSKGNGWIWKEKEKTIGILIYIVREKEFEIVNVAVEPSHQGKGIGGKLLETAFQKLSQLASSQTQIIIRTGSTSSAALHLYQKMGYVEIGRVKDYFIHHYSKPIFENGEQLRDQVILAIHLHKTSFNE</sequence>
<dbReference type="InterPro" id="IPR000182">
    <property type="entry name" value="GNAT_dom"/>
</dbReference>
<gene>
    <name evidence="6" type="ORF">A5810_002187</name>
    <name evidence="4" type="ORF">DTX73_08845</name>
    <name evidence="5" type="ORF">P6Z85_14955</name>
</gene>
<dbReference type="EMBL" id="JARPTX010000135">
    <property type="protein sequence ID" value="MDT2371398.1"/>
    <property type="molecule type" value="Genomic_DNA"/>
</dbReference>
<dbReference type="Proteomes" id="UP000194885">
    <property type="component" value="Unassembled WGS sequence"/>
</dbReference>
<evidence type="ECO:0000313" key="5">
    <source>
        <dbReference type="EMBL" id="MDT2371398.1"/>
    </source>
</evidence>
<dbReference type="CDD" id="cd04301">
    <property type="entry name" value="NAT_SF"/>
    <property type="match status" value="1"/>
</dbReference>
<protein>
    <submittedName>
        <fullName evidence="4 5">N-acetyltransferase</fullName>
    </submittedName>
    <submittedName>
        <fullName evidence="6">GNAT family acetyltransferase</fullName>
    </submittedName>
</protein>
<dbReference type="EMBL" id="NGKW01000004">
    <property type="protein sequence ID" value="OTN93323.1"/>
    <property type="molecule type" value="Genomic_DNA"/>
</dbReference>
<comment type="caution">
    <text evidence="6">The sequence shown here is derived from an EMBL/GenBank/DDBJ whole genome shotgun (WGS) entry which is preliminary data.</text>
</comment>
<evidence type="ECO:0000256" key="1">
    <source>
        <dbReference type="ARBA" id="ARBA00022679"/>
    </source>
</evidence>
<dbReference type="InterPro" id="IPR050680">
    <property type="entry name" value="YpeA/RimI_acetyltransf"/>
</dbReference>
<evidence type="ECO:0000313" key="7">
    <source>
        <dbReference type="Proteomes" id="UP000194885"/>
    </source>
</evidence>
<reference evidence="4 8" key="2">
    <citation type="submission" date="2018-07" db="EMBL/GenBank/DDBJ databases">
        <title>High quality draft genome sequencing of Enterococcus faecium exhibiting probiotic potential isolated from mucus of freshwater fish.</title>
        <authorList>
            <person name="El-Jeni R."/>
            <person name="Ghedira K."/>
            <person name="Abdelhak S."/>
            <person name="El-Bour M."/>
            <person name="Bouhaouala-Zahar B."/>
        </authorList>
    </citation>
    <scope>NUCLEOTIDE SEQUENCE [LARGE SCALE GENOMIC DNA]</scope>
    <source>
        <strain evidence="4 8">R.A73</strain>
    </source>
</reference>
<dbReference type="InterPro" id="IPR016181">
    <property type="entry name" value="Acyl_CoA_acyltransferase"/>
</dbReference>
<organism evidence="6 7">
    <name type="scientific">Enterococcus faecium</name>
    <name type="common">Streptococcus faecium</name>
    <dbReference type="NCBI Taxonomy" id="1352"/>
    <lineage>
        <taxon>Bacteria</taxon>
        <taxon>Bacillati</taxon>
        <taxon>Bacillota</taxon>
        <taxon>Bacilli</taxon>
        <taxon>Lactobacillales</taxon>
        <taxon>Enterococcaceae</taxon>
        <taxon>Enterococcus</taxon>
    </lineage>
</organism>
<reference evidence="6 7" key="1">
    <citation type="submission" date="2017-05" db="EMBL/GenBank/DDBJ databases">
        <title>The Genome Sequence of Enterococcus faecium 7H8_DIV0219.</title>
        <authorList>
            <consortium name="The Broad Institute Genomics Platform"/>
            <consortium name="The Broad Institute Genomic Center for Infectious Diseases"/>
            <person name="Earl A."/>
            <person name="Manson A."/>
            <person name="Schwartman J."/>
            <person name="Gilmore M."/>
            <person name="Abouelleil A."/>
            <person name="Cao P."/>
            <person name="Chapman S."/>
            <person name="Cusick C."/>
            <person name="Shea T."/>
            <person name="Young S."/>
            <person name="Neafsey D."/>
            <person name="Nusbaum C."/>
            <person name="Birren B."/>
        </authorList>
    </citation>
    <scope>NUCLEOTIDE SEQUENCE [LARGE SCALE GENOMIC DNA]</scope>
    <source>
        <strain evidence="6 7">7H8_DIV0219</strain>
    </source>
</reference>
<dbReference type="Proteomes" id="UP000448762">
    <property type="component" value="Unassembled WGS sequence"/>
</dbReference>
<name>A0A133N341_ENTFC</name>
<proteinExistence type="predicted"/>
<evidence type="ECO:0000256" key="2">
    <source>
        <dbReference type="ARBA" id="ARBA00023315"/>
    </source>
</evidence>
<reference evidence="5" key="3">
    <citation type="submission" date="2023-03" db="EMBL/GenBank/DDBJ databases">
        <authorList>
            <person name="Shen W."/>
            <person name="Cai J."/>
        </authorList>
    </citation>
    <scope>NUCLEOTIDE SEQUENCE</scope>
    <source>
        <strain evidence="5">B1010-2</strain>
    </source>
</reference>
<dbReference type="PANTHER" id="PTHR43420">
    <property type="entry name" value="ACETYLTRANSFERASE"/>
    <property type="match status" value="1"/>
</dbReference>
<keyword evidence="1 6" id="KW-0808">Transferase</keyword>
<accession>A0A133N341</accession>
<evidence type="ECO:0000313" key="4">
    <source>
        <dbReference type="EMBL" id="KAA0690414.1"/>
    </source>
</evidence>
<dbReference type="PROSITE" id="PS51186">
    <property type="entry name" value="GNAT"/>
    <property type="match status" value="1"/>
</dbReference>
<dbReference type="Gene3D" id="3.40.630.30">
    <property type="match status" value="1"/>
</dbReference>
<dbReference type="Pfam" id="PF13508">
    <property type="entry name" value="Acetyltransf_7"/>
    <property type="match status" value="1"/>
</dbReference>
<evidence type="ECO:0000259" key="3">
    <source>
        <dbReference type="PROSITE" id="PS51186"/>
    </source>
</evidence>
<dbReference type="AlphaFoldDB" id="A0A133N341"/>
<dbReference type="SUPFAM" id="SSF55729">
    <property type="entry name" value="Acyl-CoA N-acyltransferases (Nat)"/>
    <property type="match status" value="1"/>
</dbReference>
<evidence type="ECO:0000313" key="6">
    <source>
        <dbReference type="EMBL" id="OTN93323.1"/>
    </source>
</evidence>
<dbReference type="GO" id="GO:0016747">
    <property type="term" value="F:acyltransferase activity, transferring groups other than amino-acyl groups"/>
    <property type="evidence" value="ECO:0007669"/>
    <property type="project" value="InterPro"/>
</dbReference>
<dbReference type="RefSeq" id="WP_002292786.1">
    <property type="nucleotide sequence ID" value="NZ_CABGIO010000009.1"/>
</dbReference>
<dbReference type="EMBL" id="QOVC01000006">
    <property type="protein sequence ID" value="KAA0690414.1"/>
    <property type="molecule type" value="Genomic_DNA"/>
</dbReference>